<accession>A0A7Z7YRS1</accession>
<dbReference type="EMBL" id="SCHC01000772">
    <property type="protein sequence ID" value="TBW67861.1"/>
    <property type="molecule type" value="Genomic_DNA"/>
</dbReference>
<dbReference type="Proteomes" id="UP000291949">
    <property type="component" value="Unassembled WGS sequence"/>
</dbReference>
<feature type="coiled-coil region" evidence="1">
    <location>
        <begin position="95"/>
        <end position="129"/>
    </location>
</feature>
<organism evidence="2 3">
    <name type="scientific">Staphylococcus capitis</name>
    <dbReference type="NCBI Taxonomy" id="29388"/>
    <lineage>
        <taxon>Bacteria</taxon>
        <taxon>Bacillati</taxon>
        <taxon>Bacillota</taxon>
        <taxon>Bacilli</taxon>
        <taxon>Bacillales</taxon>
        <taxon>Staphylococcaceae</taxon>
        <taxon>Staphylococcus</taxon>
    </lineage>
</organism>
<comment type="caution">
    <text evidence="2">The sequence shown here is derived from an EMBL/GenBank/DDBJ whole genome shotgun (WGS) entry which is preliminary data.</text>
</comment>
<dbReference type="AlphaFoldDB" id="A0A7Z7YRS1"/>
<proteinExistence type="predicted"/>
<feature type="non-terminal residue" evidence="2">
    <location>
        <position position="1"/>
    </location>
</feature>
<gene>
    <name evidence="2" type="ORF">EQ811_16610</name>
</gene>
<evidence type="ECO:0000313" key="3">
    <source>
        <dbReference type="Proteomes" id="UP000291949"/>
    </source>
</evidence>
<keyword evidence="1" id="KW-0175">Coiled coil</keyword>
<protein>
    <submittedName>
        <fullName evidence="2">Uncharacterized protein</fullName>
    </submittedName>
</protein>
<reference evidence="2 3" key="1">
    <citation type="journal article" date="2019" name="Sci. Transl. Med.">
        <title>Quorum sensing between bacterial species on the skin protects against epidermal injury in atopic dermatitis.</title>
        <authorList>
            <person name="Williams M.R."/>
        </authorList>
    </citation>
    <scope>NUCLEOTIDE SEQUENCE [LARGE SCALE GENOMIC DNA]</scope>
    <source>
        <strain evidence="2 3">H8</strain>
    </source>
</reference>
<feature type="non-terminal residue" evidence="2">
    <location>
        <position position="130"/>
    </location>
</feature>
<sequence length="130" mass="13937">AKTEADRVIHDDNATPAQVTAAIAKIDAVQPKLDNAISLLHDKENNSELVKAKAKLDAATSEEDPTPGMTQATADNYRAKKVEAERISAEAQSVIDNGDATAEEIRDEKAKVEEALTQLTEAKNALKADK</sequence>
<name>A0A7Z7YRS1_STACP</name>
<evidence type="ECO:0000256" key="1">
    <source>
        <dbReference type="SAM" id="Coils"/>
    </source>
</evidence>
<evidence type="ECO:0000313" key="2">
    <source>
        <dbReference type="EMBL" id="TBW67861.1"/>
    </source>
</evidence>
<dbReference type="Pfam" id="PF07554">
    <property type="entry name" value="FIVAR"/>
    <property type="match status" value="2"/>
</dbReference>